<sequence length="375" mass="39107">MAPKVVVVGGGYAGIVVSRSLDDVAEVTLVEPKEMFVHHVAHLRAVADPAWIDKIFFPFDGLLARGRVVRDTATEVRPDAVELASGARLEADYVVLATGSTGPFPARLAATGRAAAAEQMHELHASLERSSGVLLLGAGAIGLEFAGEIAAAWPGKPVTVIDPAPELLGGRFTGEMRAELARQLDEMGVRVLLGTKIDALPDTPAGTVRPFTAATSTGETIAADLWFACYGSTVPGDHLGTSLAAARRPDGRLPVTEHLRVVGHDRAFAVGDLNDTPELKTGRAAGRQAEVAAANIRALIEGETLTTYEPFADGMILTLGPSGGAGYAPEFGFFNAEAAAQFKATFLLDHYRSLLGADQPLGMEAAQPSKGGGLP</sequence>
<evidence type="ECO:0000313" key="6">
    <source>
        <dbReference type="EMBL" id="MFD1372131.1"/>
    </source>
</evidence>
<dbReference type="SUPFAM" id="SSF51905">
    <property type="entry name" value="FAD/NAD(P)-binding domain"/>
    <property type="match status" value="1"/>
</dbReference>
<reference evidence="7" key="1">
    <citation type="journal article" date="2019" name="Int. J. Syst. Evol. Microbiol.">
        <title>The Global Catalogue of Microorganisms (GCM) 10K type strain sequencing project: providing services to taxonomists for standard genome sequencing and annotation.</title>
        <authorList>
            <consortium name="The Broad Institute Genomics Platform"/>
            <consortium name="The Broad Institute Genome Sequencing Center for Infectious Disease"/>
            <person name="Wu L."/>
            <person name="Ma J."/>
        </authorList>
    </citation>
    <scope>NUCLEOTIDE SEQUENCE [LARGE SCALE GENOMIC DNA]</scope>
    <source>
        <strain evidence="7">CCM 7526</strain>
    </source>
</reference>
<dbReference type="RefSeq" id="WP_317796432.1">
    <property type="nucleotide sequence ID" value="NZ_AP028461.1"/>
</dbReference>
<dbReference type="PANTHER" id="PTHR43735:SF3">
    <property type="entry name" value="FERROPTOSIS SUPPRESSOR PROTEIN 1"/>
    <property type="match status" value="1"/>
</dbReference>
<comment type="similarity">
    <text evidence="1">Belongs to the FAD-dependent oxidoreductase family.</text>
</comment>
<name>A0ABW4AMP9_9ACTN</name>
<proteinExistence type="inferred from homology"/>
<dbReference type="InterPro" id="IPR023753">
    <property type="entry name" value="FAD/NAD-binding_dom"/>
</dbReference>
<evidence type="ECO:0000256" key="3">
    <source>
        <dbReference type="ARBA" id="ARBA00022827"/>
    </source>
</evidence>
<keyword evidence="3" id="KW-0274">FAD</keyword>
<organism evidence="6 7">
    <name type="scientific">Actinoplanes sichuanensis</name>
    <dbReference type="NCBI Taxonomy" id="512349"/>
    <lineage>
        <taxon>Bacteria</taxon>
        <taxon>Bacillati</taxon>
        <taxon>Actinomycetota</taxon>
        <taxon>Actinomycetes</taxon>
        <taxon>Micromonosporales</taxon>
        <taxon>Micromonosporaceae</taxon>
        <taxon>Actinoplanes</taxon>
    </lineage>
</organism>
<gene>
    <name evidence="6" type="ORF">ACFQ5G_42985</name>
</gene>
<dbReference type="EMBL" id="JBHTMK010000055">
    <property type="protein sequence ID" value="MFD1372131.1"/>
    <property type="molecule type" value="Genomic_DNA"/>
</dbReference>
<keyword evidence="4 6" id="KW-0560">Oxidoreductase</keyword>
<dbReference type="EC" id="1.6.5.-" evidence="6"/>
<dbReference type="Gene3D" id="3.50.50.100">
    <property type="match status" value="1"/>
</dbReference>
<accession>A0ABW4AMP9</accession>
<comment type="caution">
    <text evidence="6">The sequence shown here is derived from an EMBL/GenBank/DDBJ whole genome shotgun (WGS) entry which is preliminary data.</text>
</comment>
<keyword evidence="7" id="KW-1185">Reference proteome</keyword>
<dbReference type="Proteomes" id="UP001597183">
    <property type="component" value="Unassembled WGS sequence"/>
</dbReference>
<dbReference type="PRINTS" id="PR00368">
    <property type="entry name" value="FADPNR"/>
</dbReference>
<dbReference type="GO" id="GO:0016491">
    <property type="term" value="F:oxidoreductase activity"/>
    <property type="evidence" value="ECO:0007669"/>
    <property type="project" value="UniProtKB-KW"/>
</dbReference>
<evidence type="ECO:0000256" key="2">
    <source>
        <dbReference type="ARBA" id="ARBA00022630"/>
    </source>
</evidence>
<dbReference type="PANTHER" id="PTHR43735">
    <property type="entry name" value="APOPTOSIS-INDUCING FACTOR 1"/>
    <property type="match status" value="1"/>
</dbReference>
<dbReference type="InterPro" id="IPR036188">
    <property type="entry name" value="FAD/NAD-bd_sf"/>
</dbReference>
<keyword evidence="2" id="KW-0285">Flavoprotein</keyword>
<dbReference type="Pfam" id="PF07992">
    <property type="entry name" value="Pyr_redox_2"/>
    <property type="match status" value="1"/>
</dbReference>
<protein>
    <submittedName>
        <fullName evidence="6">NAD(P)/FAD-dependent oxidoreductase</fullName>
        <ecNumber evidence="6">1.6.5.-</ecNumber>
    </submittedName>
</protein>
<evidence type="ECO:0000259" key="5">
    <source>
        <dbReference type="Pfam" id="PF07992"/>
    </source>
</evidence>
<feature type="domain" description="FAD/NAD(P)-binding" evidence="5">
    <location>
        <begin position="4"/>
        <end position="285"/>
    </location>
</feature>
<evidence type="ECO:0000256" key="4">
    <source>
        <dbReference type="ARBA" id="ARBA00023002"/>
    </source>
</evidence>
<evidence type="ECO:0000256" key="1">
    <source>
        <dbReference type="ARBA" id="ARBA00006442"/>
    </source>
</evidence>
<evidence type="ECO:0000313" key="7">
    <source>
        <dbReference type="Proteomes" id="UP001597183"/>
    </source>
</evidence>